<evidence type="ECO:0000313" key="5">
    <source>
        <dbReference type="Proteomes" id="UP000801492"/>
    </source>
</evidence>
<feature type="non-terminal residue" evidence="4">
    <location>
        <position position="1"/>
    </location>
</feature>
<dbReference type="Pfam" id="PF13359">
    <property type="entry name" value="DDE_Tnp_4"/>
    <property type="match status" value="1"/>
</dbReference>
<evidence type="ECO:0000256" key="1">
    <source>
        <dbReference type="ARBA" id="ARBA00001968"/>
    </source>
</evidence>
<keyword evidence="5" id="KW-1185">Reference proteome</keyword>
<protein>
    <recommendedName>
        <fullName evidence="3">DDE Tnp4 domain-containing protein</fullName>
    </recommendedName>
</protein>
<dbReference type="EMBL" id="VTPC01090312">
    <property type="protein sequence ID" value="KAF2883684.1"/>
    <property type="molecule type" value="Genomic_DNA"/>
</dbReference>
<reference evidence="4" key="1">
    <citation type="submission" date="2019-08" db="EMBL/GenBank/DDBJ databases">
        <title>The genome of the North American firefly Photinus pyralis.</title>
        <authorList>
            <consortium name="Photinus pyralis genome working group"/>
            <person name="Fallon T.R."/>
            <person name="Sander Lower S.E."/>
            <person name="Weng J.-K."/>
        </authorList>
    </citation>
    <scope>NUCLEOTIDE SEQUENCE</scope>
    <source>
        <strain evidence="4">TRF0915ILg1</strain>
        <tissue evidence="4">Whole body</tissue>
    </source>
</reference>
<dbReference type="Proteomes" id="UP000801492">
    <property type="component" value="Unassembled WGS sequence"/>
</dbReference>
<feature type="domain" description="DDE Tnp4" evidence="3">
    <location>
        <begin position="77"/>
        <end position="132"/>
    </location>
</feature>
<evidence type="ECO:0000256" key="2">
    <source>
        <dbReference type="ARBA" id="ARBA00022723"/>
    </source>
</evidence>
<dbReference type="OrthoDB" id="6758177at2759"/>
<evidence type="ECO:0000313" key="4">
    <source>
        <dbReference type="EMBL" id="KAF2883684.1"/>
    </source>
</evidence>
<dbReference type="AlphaFoldDB" id="A0A8K0CCP8"/>
<proteinExistence type="predicted"/>
<organism evidence="4 5">
    <name type="scientific">Ignelater luminosus</name>
    <name type="common">Cucubano</name>
    <name type="synonym">Pyrophorus luminosus</name>
    <dbReference type="NCBI Taxonomy" id="2038154"/>
    <lineage>
        <taxon>Eukaryota</taxon>
        <taxon>Metazoa</taxon>
        <taxon>Ecdysozoa</taxon>
        <taxon>Arthropoda</taxon>
        <taxon>Hexapoda</taxon>
        <taxon>Insecta</taxon>
        <taxon>Pterygota</taxon>
        <taxon>Neoptera</taxon>
        <taxon>Endopterygota</taxon>
        <taxon>Coleoptera</taxon>
        <taxon>Polyphaga</taxon>
        <taxon>Elateriformia</taxon>
        <taxon>Elateroidea</taxon>
        <taxon>Elateridae</taxon>
        <taxon>Agrypninae</taxon>
        <taxon>Pyrophorini</taxon>
        <taxon>Ignelater</taxon>
    </lineage>
</organism>
<keyword evidence="2" id="KW-0479">Metal-binding</keyword>
<comment type="cofactor">
    <cofactor evidence="1">
        <name>a divalent metal cation</name>
        <dbReference type="ChEBI" id="CHEBI:60240"/>
    </cofactor>
</comment>
<comment type="caution">
    <text evidence="4">The sequence shown here is derived from an EMBL/GenBank/DDBJ whole genome shotgun (WGS) entry which is preliminary data.</text>
</comment>
<accession>A0A8K0CCP8</accession>
<dbReference type="InterPro" id="IPR027806">
    <property type="entry name" value="HARBI1_dom"/>
</dbReference>
<sequence length="132" mass="15043">TKILFFIWLISKQESFLAVSDRFGFSKGTGHYIFLKVLNAITQLKEQFIRWPDARQCNQIASGIENHYRLPGVVGIIDGCHIEIKQPINNAVDFFNRKETHSIILQAVCDDNGLLTDVFIGIPGRVHDVRVF</sequence>
<gene>
    <name evidence="4" type="ORF">ILUMI_22499</name>
</gene>
<name>A0A8K0CCP8_IGNLU</name>
<evidence type="ECO:0000259" key="3">
    <source>
        <dbReference type="Pfam" id="PF13359"/>
    </source>
</evidence>
<dbReference type="GO" id="GO:0046872">
    <property type="term" value="F:metal ion binding"/>
    <property type="evidence" value="ECO:0007669"/>
    <property type="project" value="UniProtKB-KW"/>
</dbReference>